<proteinExistence type="predicted"/>
<dbReference type="InterPro" id="IPR022081">
    <property type="entry name" value="DUF3631"/>
</dbReference>
<reference evidence="3 4" key="1">
    <citation type="submission" date="2024-09" db="EMBL/GenBank/DDBJ databases">
        <authorList>
            <person name="Sun Q."/>
            <person name="Mori K."/>
        </authorList>
    </citation>
    <scope>NUCLEOTIDE SEQUENCE [LARGE SCALE GENOMIC DNA]</scope>
    <source>
        <strain evidence="3 4">CCM 7609</strain>
    </source>
</reference>
<organism evidence="3 4">
    <name type="scientific">Citricoccus parietis</name>
    <dbReference type="NCBI Taxonomy" id="592307"/>
    <lineage>
        <taxon>Bacteria</taxon>
        <taxon>Bacillati</taxon>
        <taxon>Actinomycetota</taxon>
        <taxon>Actinomycetes</taxon>
        <taxon>Micrococcales</taxon>
        <taxon>Micrococcaceae</taxon>
        <taxon>Citricoccus</taxon>
    </lineage>
</organism>
<comment type="caution">
    <text evidence="3">The sequence shown here is derived from an EMBL/GenBank/DDBJ whole genome shotgun (WGS) entry which is preliminary data.</text>
</comment>
<evidence type="ECO:0000313" key="4">
    <source>
        <dbReference type="Proteomes" id="UP001589575"/>
    </source>
</evidence>
<dbReference type="Proteomes" id="UP001589575">
    <property type="component" value="Unassembled WGS sequence"/>
</dbReference>
<sequence>MAMEAARESVGNARPTLPEDCKGRMREKWRPLARVAQAAGGRWPGIINTLIHRDMEERKMERAEGLQNLPLRVHLIRDIAQVWQAGDQFMPSTELVDLLAARFPTRWGLQSTKGLTVQGMGRMLMQGYKISSDREPSGARRRGYSHLQFTESWRRFQVEPPHIKPDGPDEQAQLDETRNR</sequence>
<evidence type="ECO:0000256" key="1">
    <source>
        <dbReference type="SAM" id="MobiDB-lite"/>
    </source>
</evidence>
<keyword evidence="4" id="KW-1185">Reference proteome</keyword>
<dbReference type="Pfam" id="PF12307">
    <property type="entry name" value="DUF3631"/>
    <property type="match status" value="1"/>
</dbReference>
<feature type="region of interest" description="Disordered" evidence="1">
    <location>
        <begin position="157"/>
        <end position="180"/>
    </location>
</feature>
<feature type="compositionally biased region" description="Basic and acidic residues" evidence="1">
    <location>
        <begin position="157"/>
        <end position="167"/>
    </location>
</feature>
<dbReference type="EMBL" id="JBHMFI010000002">
    <property type="protein sequence ID" value="MFB9074105.1"/>
    <property type="molecule type" value="Genomic_DNA"/>
</dbReference>
<accession>A0ABV5G572</accession>
<name>A0ABV5G572_9MICC</name>
<protein>
    <submittedName>
        <fullName evidence="3">DUF3631 domain-containing protein</fullName>
    </submittedName>
</protein>
<evidence type="ECO:0000259" key="2">
    <source>
        <dbReference type="Pfam" id="PF12307"/>
    </source>
</evidence>
<feature type="region of interest" description="Disordered" evidence="1">
    <location>
        <begin position="1"/>
        <end position="20"/>
    </location>
</feature>
<feature type="domain" description="DUF3631" evidence="2">
    <location>
        <begin position="5"/>
        <end position="156"/>
    </location>
</feature>
<evidence type="ECO:0000313" key="3">
    <source>
        <dbReference type="EMBL" id="MFB9074105.1"/>
    </source>
</evidence>
<gene>
    <name evidence="3" type="ORF">ACFFX0_24070</name>
</gene>